<evidence type="ECO:0000256" key="2">
    <source>
        <dbReference type="SAM" id="Phobius"/>
    </source>
</evidence>
<dbReference type="OrthoDB" id="3628931at2"/>
<feature type="region of interest" description="Disordered" evidence="1">
    <location>
        <begin position="1"/>
        <end position="44"/>
    </location>
</feature>
<evidence type="ECO:0000256" key="1">
    <source>
        <dbReference type="SAM" id="MobiDB-lite"/>
    </source>
</evidence>
<accession>A0A6H9Z1P4</accession>
<comment type="caution">
    <text evidence="5">The sequence shown here is derived from an EMBL/GenBank/DDBJ whole genome shotgun (WGS) entry which is preliminary data.</text>
</comment>
<dbReference type="Pfam" id="PF13828">
    <property type="entry name" value="DUF4190"/>
    <property type="match status" value="1"/>
</dbReference>
<dbReference type="InterPro" id="IPR025241">
    <property type="entry name" value="DUF4190"/>
</dbReference>
<feature type="transmembrane region" description="Helical" evidence="2">
    <location>
        <begin position="48"/>
        <end position="73"/>
    </location>
</feature>
<evidence type="ECO:0000313" key="5">
    <source>
        <dbReference type="EMBL" id="KAB2351725.1"/>
    </source>
</evidence>
<gene>
    <name evidence="5" type="ORF">F8566_05805</name>
</gene>
<keyword evidence="2" id="KW-0812">Transmembrane</keyword>
<evidence type="ECO:0000259" key="3">
    <source>
        <dbReference type="Pfam" id="PF13828"/>
    </source>
</evidence>
<feature type="domain" description="Septum formation-related" evidence="4">
    <location>
        <begin position="137"/>
        <end position="238"/>
    </location>
</feature>
<reference evidence="5 6" key="1">
    <citation type="submission" date="2019-09" db="EMBL/GenBank/DDBJ databases">
        <title>Actinomadura physcomitrii sp. nov., a novel actinomycete isolated from moss [Physcomitrium sphaericum (Ludw) Fuernr].</title>
        <authorList>
            <person name="Zhuang X."/>
            <person name="Liu C."/>
        </authorList>
    </citation>
    <scope>NUCLEOTIDE SEQUENCE [LARGE SCALE GENOMIC DNA]</scope>
    <source>
        <strain evidence="5 6">HMC1</strain>
    </source>
</reference>
<sequence>MTYPPGSGFPGNDPAPGAAPQPMYPAPGDPPLPGPASHRPSSDSTNGLAIASLITGLLGCFGILGLILGAIAMKQIKERGQKGRGLAIGGIVLSLLWVVGGTAGYLFISSLDKDDLDKLATPKVTTTKPKDVRANKMRVGDCINDNSGATTSIEGPVEVESVKVVPCTTPHDGEVLATFRLSTATLPSESQMSTLAGKGCQQRIGSRLSREPARRSLATSYYFPSVQSWASGDRAITCVAVHAKDGTKLTRKLRT</sequence>
<keyword evidence="2" id="KW-0472">Membrane</keyword>
<organism evidence="5 6">
    <name type="scientific">Actinomadura rudentiformis</name>
    <dbReference type="NCBI Taxonomy" id="359158"/>
    <lineage>
        <taxon>Bacteria</taxon>
        <taxon>Bacillati</taxon>
        <taxon>Actinomycetota</taxon>
        <taxon>Actinomycetes</taxon>
        <taxon>Streptosporangiales</taxon>
        <taxon>Thermomonosporaceae</taxon>
        <taxon>Actinomadura</taxon>
    </lineage>
</organism>
<feature type="transmembrane region" description="Helical" evidence="2">
    <location>
        <begin position="85"/>
        <end position="108"/>
    </location>
</feature>
<protein>
    <submittedName>
        <fullName evidence="5">DUF4190 domain-containing protein</fullName>
    </submittedName>
</protein>
<feature type="domain" description="DUF4190" evidence="3">
    <location>
        <begin position="48"/>
        <end position="100"/>
    </location>
</feature>
<evidence type="ECO:0000259" key="4">
    <source>
        <dbReference type="Pfam" id="PF13845"/>
    </source>
</evidence>
<dbReference type="InterPro" id="IPR026004">
    <property type="entry name" value="Septum_form"/>
</dbReference>
<dbReference type="Pfam" id="PF13845">
    <property type="entry name" value="Septum_form"/>
    <property type="match status" value="1"/>
</dbReference>
<evidence type="ECO:0000313" key="6">
    <source>
        <dbReference type="Proteomes" id="UP000468735"/>
    </source>
</evidence>
<dbReference type="Proteomes" id="UP000468735">
    <property type="component" value="Unassembled WGS sequence"/>
</dbReference>
<name>A0A6H9Z1P4_9ACTN</name>
<dbReference type="AlphaFoldDB" id="A0A6H9Z1P4"/>
<proteinExistence type="predicted"/>
<feature type="compositionally biased region" description="Pro residues" evidence="1">
    <location>
        <begin position="17"/>
        <end position="34"/>
    </location>
</feature>
<keyword evidence="2" id="KW-1133">Transmembrane helix</keyword>
<dbReference type="EMBL" id="WBMT01000002">
    <property type="protein sequence ID" value="KAB2351725.1"/>
    <property type="molecule type" value="Genomic_DNA"/>
</dbReference>
<keyword evidence="6" id="KW-1185">Reference proteome</keyword>